<feature type="chain" id="PRO_5045758822" description="Lipoprotein" evidence="1">
    <location>
        <begin position="20"/>
        <end position="125"/>
    </location>
</feature>
<reference evidence="2 3" key="1">
    <citation type="submission" date="2022-02" db="EMBL/GenBank/DDBJ databases">
        <title>Genome sequence data of Kingella unionensis sp. nov. strain CICC 24913 (CCUG 75125).</title>
        <authorList>
            <person name="Xiao M."/>
        </authorList>
    </citation>
    <scope>NUCLEOTIDE SEQUENCE [LARGE SCALE GENOMIC DNA]</scope>
    <source>
        <strain evidence="2 3">CICC 24913</strain>
    </source>
</reference>
<dbReference type="RefSeq" id="WP_238748464.1">
    <property type="nucleotide sequence ID" value="NZ_JAKOOW010000037.1"/>
</dbReference>
<sequence>MKKAVVILSAALFALGGCAETGGLLGGGAGGGSFGGNLIKAYVKNQCSAELNKRKEWRLITLAMSERQQQDWEDRICGCAAEEAPQQISAADLGQLVSEEGRTRVVAEVTAKTVTACFKRLYRDR</sequence>
<feature type="signal peptide" evidence="1">
    <location>
        <begin position="1"/>
        <end position="19"/>
    </location>
</feature>
<keyword evidence="1" id="KW-0732">Signal</keyword>
<evidence type="ECO:0000313" key="2">
    <source>
        <dbReference type="EMBL" id="MCG6504907.1"/>
    </source>
</evidence>
<accession>A0ABS9NQR9</accession>
<name>A0ABS9NQR9_9NEIS</name>
<evidence type="ECO:0008006" key="4">
    <source>
        <dbReference type="Google" id="ProtNLM"/>
    </source>
</evidence>
<gene>
    <name evidence="2" type="ORF">MB824_10415</name>
</gene>
<keyword evidence="3" id="KW-1185">Reference proteome</keyword>
<protein>
    <recommendedName>
        <fullName evidence="4">Lipoprotein</fullName>
    </recommendedName>
</protein>
<comment type="caution">
    <text evidence="2">The sequence shown here is derived from an EMBL/GenBank/DDBJ whole genome shotgun (WGS) entry which is preliminary data.</text>
</comment>
<organism evidence="2 3">
    <name type="scientific">Kingella pumchi</name>
    <dbReference type="NCBI Taxonomy" id="2779506"/>
    <lineage>
        <taxon>Bacteria</taxon>
        <taxon>Pseudomonadati</taxon>
        <taxon>Pseudomonadota</taxon>
        <taxon>Betaproteobacteria</taxon>
        <taxon>Neisseriales</taxon>
        <taxon>Neisseriaceae</taxon>
        <taxon>Kingella</taxon>
    </lineage>
</organism>
<dbReference type="EMBL" id="JAKOOW010000037">
    <property type="protein sequence ID" value="MCG6504907.1"/>
    <property type="molecule type" value="Genomic_DNA"/>
</dbReference>
<dbReference type="PROSITE" id="PS51257">
    <property type="entry name" value="PROKAR_LIPOPROTEIN"/>
    <property type="match status" value="1"/>
</dbReference>
<dbReference type="Proteomes" id="UP001298424">
    <property type="component" value="Unassembled WGS sequence"/>
</dbReference>
<proteinExistence type="predicted"/>
<evidence type="ECO:0000256" key="1">
    <source>
        <dbReference type="SAM" id="SignalP"/>
    </source>
</evidence>
<evidence type="ECO:0000313" key="3">
    <source>
        <dbReference type="Proteomes" id="UP001298424"/>
    </source>
</evidence>